<proteinExistence type="predicted"/>
<reference evidence="1 2" key="1">
    <citation type="submission" date="2019-05" db="EMBL/GenBank/DDBJ databases">
        <title>Genome sequence of Cellulomonas hominis strain CS1.</title>
        <authorList>
            <person name="Belmont J."/>
            <person name="Maclea K.S."/>
        </authorList>
    </citation>
    <scope>NUCLEOTIDE SEQUENCE [LARGE SCALE GENOMIC DNA]</scope>
    <source>
        <strain evidence="1 2">CS1</strain>
    </source>
</reference>
<comment type="caution">
    <text evidence="1">The sequence shown here is derived from an EMBL/GenBank/DDBJ whole genome shotgun (WGS) entry which is preliminary data.</text>
</comment>
<evidence type="ECO:0008006" key="3">
    <source>
        <dbReference type="Google" id="ProtNLM"/>
    </source>
</evidence>
<dbReference type="OrthoDB" id="5074767at2"/>
<evidence type="ECO:0000313" key="1">
    <source>
        <dbReference type="EMBL" id="TKR27008.1"/>
    </source>
</evidence>
<name>A0A7Z8K382_9CELL</name>
<gene>
    <name evidence="1" type="ORF">FA014_02765</name>
</gene>
<organism evidence="1 2">
    <name type="scientific">Cellulomonas hominis</name>
    <dbReference type="NCBI Taxonomy" id="156981"/>
    <lineage>
        <taxon>Bacteria</taxon>
        <taxon>Bacillati</taxon>
        <taxon>Actinomycetota</taxon>
        <taxon>Actinomycetes</taxon>
        <taxon>Micrococcales</taxon>
        <taxon>Cellulomonadaceae</taxon>
        <taxon>Cellulomonas</taxon>
    </lineage>
</organism>
<dbReference type="RefSeq" id="WP_154728188.1">
    <property type="nucleotide sequence ID" value="NZ_SZYE01000009.1"/>
</dbReference>
<dbReference type="EMBL" id="SZYE01000009">
    <property type="protein sequence ID" value="TKR27008.1"/>
    <property type="molecule type" value="Genomic_DNA"/>
</dbReference>
<dbReference type="AlphaFoldDB" id="A0A7Z8K382"/>
<dbReference type="Proteomes" id="UP000308121">
    <property type="component" value="Unassembled WGS sequence"/>
</dbReference>
<evidence type="ECO:0000313" key="2">
    <source>
        <dbReference type="Proteomes" id="UP000308121"/>
    </source>
</evidence>
<protein>
    <recommendedName>
        <fullName evidence="3">DUF4393 domain-containing protein</fullName>
    </recommendedName>
</protein>
<sequence length="232" mass="24668">MADSPEVTIPAPDAPGLTRELTEALARAALSAIPVVGGAAVELLNLAVTRGRTARMQRWAEDITDALNRHGLALEELSDRPGFLDTIGPATRAAVETASPLKIEALRNAVLNATISPDLEADRHAVLMDILAALTPTHIKLLKLFGDPVAWFTNAGLEPPRLYAGSQHAVIEIAYPDLAQDTTLLDRVVGDLDREGLSSIALRTTMTGDGILSARTRPLGAELLAFITEPPH</sequence>
<accession>A0A7Z8K382</accession>